<evidence type="ECO:0000313" key="10">
    <source>
        <dbReference type="Proteomes" id="UP000291269"/>
    </source>
</evidence>
<keyword evidence="3" id="KW-1003">Cell membrane</keyword>
<dbReference type="RefSeq" id="WP_129223452.1">
    <property type="nucleotide sequence ID" value="NZ_SDOZ01000002.1"/>
</dbReference>
<feature type="domain" description="ABC transmembrane type-1" evidence="8">
    <location>
        <begin position="93"/>
        <end position="312"/>
    </location>
</feature>
<accession>A0A4Q2K8U9</accession>
<proteinExistence type="inferred from homology"/>
<evidence type="ECO:0000256" key="4">
    <source>
        <dbReference type="ARBA" id="ARBA00022692"/>
    </source>
</evidence>
<comment type="caution">
    <text evidence="9">The sequence shown here is derived from an EMBL/GenBank/DDBJ whole genome shotgun (WGS) entry which is preliminary data.</text>
</comment>
<comment type="subcellular location">
    <subcellularLocation>
        <location evidence="1 7">Cell membrane</location>
        <topology evidence="1 7">Multi-pass membrane protein</topology>
    </subcellularLocation>
</comment>
<feature type="transmembrane region" description="Helical" evidence="7">
    <location>
        <begin position="230"/>
        <end position="247"/>
    </location>
</feature>
<evidence type="ECO:0000256" key="7">
    <source>
        <dbReference type="RuleBase" id="RU363032"/>
    </source>
</evidence>
<feature type="transmembrane region" description="Helical" evidence="7">
    <location>
        <begin position="291"/>
        <end position="313"/>
    </location>
</feature>
<dbReference type="InterPro" id="IPR000515">
    <property type="entry name" value="MetI-like"/>
</dbReference>
<comment type="similarity">
    <text evidence="7">Belongs to the binding-protein-dependent transport system permease family.</text>
</comment>
<reference evidence="9 10" key="1">
    <citation type="journal article" date="2019" name="Gut">
        <title>Antibiotics-induced monodominance of a novel gut bacterial order.</title>
        <authorList>
            <person name="Hildebrand F."/>
            <person name="Moitinho-Silva L."/>
            <person name="Blasche S."/>
            <person name="Jahn M.T."/>
            <person name="Gossmann T.I."/>
            <person name="Heuerta-Cepas J."/>
            <person name="Hercog R."/>
            <person name="Luetge M."/>
            <person name="Bahram M."/>
            <person name="Pryszlak A."/>
            <person name="Alves R.J."/>
            <person name="Waszak S.M."/>
            <person name="Zhu A."/>
            <person name="Ye L."/>
            <person name="Costea P.I."/>
            <person name="Aalvink S."/>
            <person name="Belzer C."/>
            <person name="Forslund S.K."/>
            <person name="Sunagawa S."/>
            <person name="Hentschel U."/>
            <person name="Merten C."/>
            <person name="Patil K.R."/>
            <person name="Benes V."/>
            <person name="Bork P."/>
        </authorList>
    </citation>
    <scope>NUCLEOTIDE SEQUENCE [LARGE SCALE GENOMIC DNA]</scope>
    <source>
        <strain evidence="9 10">HDS1380</strain>
    </source>
</reference>
<feature type="transmembrane region" description="Helical" evidence="7">
    <location>
        <begin position="185"/>
        <end position="209"/>
    </location>
</feature>
<feature type="transmembrane region" description="Helical" evidence="7">
    <location>
        <begin position="97"/>
        <end position="118"/>
    </location>
</feature>
<protein>
    <submittedName>
        <fullName evidence="9">Sugar ABC transporter permease</fullName>
    </submittedName>
</protein>
<keyword evidence="2 7" id="KW-0813">Transport</keyword>
<dbReference type="Gene3D" id="1.10.3720.10">
    <property type="entry name" value="MetI-like"/>
    <property type="match status" value="1"/>
</dbReference>
<evidence type="ECO:0000256" key="1">
    <source>
        <dbReference type="ARBA" id="ARBA00004651"/>
    </source>
</evidence>
<gene>
    <name evidence="9" type="ORF">ESZ91_01605</name>
</gene>
<dbReference type="OrthoDB" id="1936922at2"/>
<dbReference type="PANTHER" id="PTHR30193:SF1">
    <property type="entry name" value="ABC TRANSPORTER PERMEASE PROTEIN YESP-RELATED"/>
    <property type="match status" value="1"/>
</dbReference>
<keyword evidence="5 7" id="KW-1133">Transmembrane helix</keyword>
<dbReference type="AlphaFoldDB" id="A0A4Q2K8U9"/>
<evidence type="ECO:0000313" key="9">
    <source>
        <dbReference type="EMBL" id="RXZ61104.1"/>
    </source>
</evidence>
<dbReference type="SUPFAM" id="SSF160964">
    <property type="entry name" value="MalF N-terminal region-like"/>
    <property type="match status" value="1"/>
</dbReference>
<keyword evidence="10" id="KW-1185">Reference proteome</keyword>
<dbReference type="InterPro" id="IPR051393">
    <property type="entry name" value="ABC_transporter_permease"/>
</dbReference>
<evidence type="ECO:0000256" key="6">
    <source>
        <dbReference type="ARBA" id="ARBA00023136"/>
    </source>
</evidence>
<dbReference type="PANTHER" id="PTHR30193">
    <property type="entry name" value="ABC TRANSPORTER PERMEASE PROTEIN"/>
    <property type="match status" value="1"/>
</dbReference>
<keyword evidence="6 7" id="KW-0472">Membrane</keyword>
<dbReference type="InterPro" id="IPR035906">
    <property type="entry name" value="MetI-like_sf"/>
</dbReference>
<dbReference type="Proteomes" id="UP000291269">
    <property type="component" value="Unassembled WGS sequence"/>
</dbReference>
<dbReference type="SUPFAM" id="SSF161098">
    <property type="entry name" value="MetI-like"/>
    <property type="match status" value="1"/>
</dbReference>
<evidence type="ECO:0000256" key="2">
    <source>
        <dbReference type="ARBA" id="ARBA00022448"/>
    </source>
</evidence>
<evidence type="ECO:0000259" key="8">
    <source>
        <dbReference type="PROSITE" id="PS50928"/>
    </source>
</evidence>
<sequence length="325" mass="35575">MKLNSAASADTAAALARKRSRMRVLKKNLVSYSFLLPVIIGILVFTLYPICMSFLYALSNFNGTKITQMGLFNFQKIFTFGVTGWGDRVFGSLGITFVYVVCNLTLSLVLSYVLALFLQRAIAGMRIIRVLCYLPCLIPGIAAGFIWTDAFAANLADPTMNGLFNTWLMKLGMEPLTFFTDAKTALPTLIVTGLWGVGGGMIMWLAAFGNISPDLYEAAKIDGAGYFRRLFAITVPMSTPILFYNAVTSMIGGLQVFGTYANYGTGVDDSLNFIAIRIYVTAFQDSFPGNYGLACAMAWILFFIIGALTLVMFKTGGWIQYGEDS</sequence>
<evidence type="ECO:0000256" key="3">
    <source>
        <dbReference type="ARBA" id="ARBA00022475"/>
    </source>
</evidence>
<dbReference type="PROSITE" id="PS50928">
    <property type="entry name" value="ABC_TM1"/>
    <property type="match status" value="1"/>
</dbReference>
<name>A0A4Q2K8U9_9FIRM</name>
<feature type="transmembrane region" description="Helical" evidence="7">
    <location>
        <begin position="29"/>
        <end position="58"/>
    </location>
</feature>
<keyword evidence="4 7" id="KW-0812">Transmembrane</keyword>
<dbReference type="CDD" id="cd06261">
    <property type="entry name" value="TM_PBP2"/>
    <property type="match status" value="1"/>
</dbReference>
<feature type="transmembrane region" description="Helical" evidence="7">
    <location>
        <begin position="130"/>
        <end position="148"/>
    </location>
</feature>
<dbReference type="EMBL" id="SDOZ01000002">
    <property type="protein sequence ID" value="RXZ61104.1"/>
    <property type="molecule type" value="Genomic_DNA"/>
</dbReference>
<dbReference type="GO" id="GO:0055085">
    <property type="term" value="P:transmembrane transport"/>
    <property type="evidence" value="ECO:0007669"/>
    <property type="project" value="InterPro"/>
</dbReference>
<evidence type="ECO:0000256" key="5">
    <source>
        <dbReference type="ARBA" id="ARBA00022989"/>
    </source>
</evidence>
<dbReference type="Pfam" id="PF00528">
    <property type="entry name" value="BPD_transp_1"/>
    <property type="match status" value="1"/>
</dbReference>
<organism evidence="9 10">
    <name type="scientific">Candidatus Borkfalkia ceftriaxoniphila</name>
    <dbReference type="NCBI Taxonomy" id="2508949"/>
    <lineage>
        <taxon>Bacteria</taxon>
        <taxon>Bacillati</taxon>
        <taxon>Bacillota</taxon>
        <taxon>Clostridia</taxon>
        <taxon>Christensenellales</taxon>
        <taxon>Christensenellaceae</taxon>
        <taxon>Candidatus Borkfalkia</taxon>
    </lineage>
</organism>
<dbReference type="GO" id="GO:0005886">
    <property type="term" value="C:plasma membrane"/>
    <property type="evidence" value="ECO:0007669"/>
    <property type="project" value="UniProtKB-SubCell"/>
</dbReference>